<name>A0A7S8HDG3_9HYPH</name>
<gene>
    <name evidence="2" type="ORF">HW532_18025</name>
</gene>
<protein>
    <submittedName>
        <fullName evidence="2">Uncharacterized protein</fullName>
    </submittedName>
</protein>
<dbReference type="EMBL" id="CP058214">
    <property type="protein sequence ID" value="QPC44429.1"/>
    <property type="molecule type" value="Genomic_DNA"/>
</dbReference>
<dbReference type="KEGG" id="kmn:HW532_18025"/>
<sequence>MNIVQGASLAAAIGLLAGTAAFAPAGAQEAKVITLTQTGCQFVESENGVDLGYKPESAEDCKKINAETGADRLKEAGALTLEPGKYIFRVTNKNVPYELGFWLRESDYNPSNPLHKLSKTSVSGGGLEPGVTHDYEVTLEEGTDYVYSCPLNPTPDYRIVVQ</sequence>
<evidence type="ECO:0000313" key="2">
    <source>
        <dbReference type="EMBL" id="QPC44429.1"/>
    </source>
</evidence>
<feature type="chain" id="PRO_5032514167" evidence="1">
    <location>
        <begin position="28"/>
        <end position="162"/>
    </location>
</feature>
<accession>A0A7S8HDG3</accession>
<feature type="signal peptide" evidence="1">
    <location>
        <begin position="1"/>
        <end position="27"/>
    </location>
</feature>
<dbReference type="Proteomes" id="UP000593594">
    <property type="component" value="Chromosome"/>
</dbReference>
<evidence type="ECO:0000313" key="3">
    <source>
        <dbReference type="Proteomes" id="UP000593594"/>
    </source>
</evidence>
<keyword evidence="3" id="KW-1185">Reference proteome</keyword>
<evidence type="ECO:0000256" key="1">
    <source>
        <dbReference type="SAM" id="SignalP"/>
    </source>
</evidence>
<dbReference type="AlphaFoldDB" id="A0A7S8HDG3"/>
<dbReference type="RefSeq" id="WP_213161798.1">
    <property type="nucleotide sequence ID" value="NZ_CP058214.1"/>
</dbReference>
<keyword evidence="1" id="KW-0732">Signal</keyword>
<proteinExistence type="predicted"/>
<organism evidence="2 3">
    <name type="scientific">Kaustia mangrovi</name>
    <dbReference type="NCBI Taxonomy" id="2593653"/>
    <lineage>
        <taxon>Bacteria</taxon>
        <taxon>Pseudomonadati</taxon>
        <taxon>Pseudomonadota</taxon>
        <taxon>Alphaproteobacteria</taxon>
        <taxon>Hyphomicrobiales</taxon>
        <taxon>Parvibaculaceae</taxon>
        <taxon>Kaustia</taxon>
    </lineage>
</organism>
<reference evidence="2 3" key="1">
    <citation type="submission" date="2020-06" db="EMBL/GenBank/DDBJ databases">
        <title>Genome sequence of 2 isolates from Red Sea Mangroves.</title>
        <authorList>
            <person name="Sefrji F."/>
            <person name="Michoud G."/>
            <person name="Merlino G."/>
            <person name="Daffonchio D."/>
        </authorList>
    </citation>
    <scope>NUCLEOTIDE SEQUENCE [LARGE SCALE GENOMIC DNA]</scope>
    <source>
        <strain evidence="2 3">R1DC25</strain>
    </source>
</reference>